<feature type="region of interest" description="Disordered" evidence="1">
    <location>
        <begin position="1"/>
        <end position="97"/>
    </location>
</feature>
<accession>A0A814PME0</accession>
<name>A0A814PME0_9BILA</name>
<reference evidence="2" key="1">
    <citation type="submission" date="2021-02" db="EMBL/GenBank/DDBJ databases">
        <authorList>
            <person name="Nowell W R."/>
        </authorList>
    </citation>
    <scope>NUCLEOTIDE SEQUENCE</scope>
</reference>
<evidence type="ECO:0000313" key="2">
    <source>
        <dbReference type="EMBL" id="CAF1108010.1"/>
    </source>
</evidence>
<feature type="compositionally biased region" description="Acidic residues" evidence="1">
    <location>
        <begin position="20"/>
        <end position="30"/>
    </location>
</feature>
<sequence length="238" mass="27004">MSRRASSTRKTTQNQNESTGESEEENEITPDYDRDTGTVFMEQFDACNKNVNSNAADQKTNGSPRWLQPTQTFLGASKTTQNQSERSESEQENEITTDYDHDIERCPVFTDYHFSARQDLPGPLVETLGISPQTNMGRYSNAADQKTNRSPRWLQPTQMFPGASKTIQNDNESSGESEEENISRDDDRDTGTLFMQQFDACEQNIIKRSYVHATITKADKIRKQDDNALSLYESATQL</sequence>
<dbReference type="OrthoDB" id="10514696at2759"/>
<organism evidence="2 3">
    <name type="scientific">Adineta steineri</name>
    <dbReference type="NCBI Taxonomy" id="433720"/>
    <lineage>
        <taxon>Eukaryota</taxon>
        <taxon>Metazoa</taxon>
        <taxon>Spiralia</taxon>
        <taxon>Gnathifera</taxon>
        <taxon>Rotifera</taxon>
        <taxon>Eurotatoria</taxon>
        <taxon>Bdelloidea</taxon>
        <taxon>Adinetida</taxon>
        <taxon>Adinetidae</taxon>
        <taxon>Adineta</taxon>
    </lineage>
</organism>
<comment type="caution">
    <text evidence="2">The sequence shown here is derived from an EMBL/GenBank/DDBJ whole genome shotgun (WGS) entry which is preliminary data.</text>
</comment>
<feature type="compositionally biased region" description="Polar residues" evidence="1">
    <location>
        <begin position="135"/>
        <end position="158"/>
    </location>
</feature>
<feature type="compositionally biased region" description="Polar residues" evidence="1">
    <location>
        <begin position="49"/>
        <end position="80"/>
    </location>
</feature>
<protein>
    <submittedName>
        <fullName evidence="2">Uncharacterized protein</fullName>
    </submittedName>
</protein>
<evidence type="ECO:0000313" key="3">
    <source>
        <dbReference type="Proteomes" id="UP000663891"/>
    </source>
</evidence>
<gene>
    <name evidence="2" type="ORF">VCS650_LOCUS20476</name>
</gene>
<evidence type="ECO:0000256" key="1">
    <source>
        <dbReference type="SAM" id="MobiDB-lite"/>
    </source>
</evidence>
<dbReference type="AlphaFoldDB" id="A0A814PME0"/>
<proteinExistence type="predicted"/>
<dbReference type="EMBL" id="CAJNON010000212">
    <property type="protein sequence ID" value="CAF1108010.1"/>
    <property type="molecule type" value="Genomic_DNA"/>
</dbReference>
<dbReference type="Proteomes" id="UP000663891">
    <property type="component" value="Unassembled WGS sequence"/>
</dbReference>
<feature type="region of interest" description="Disordered" evidence="1">
    <location>
        <begin position="135"/>
        <end position="189"/>
    </location>
</feature>